<dbReference type="HOGENOM" id="CLU_219183_0_0_10"/>
<dbReference type="Proteomes" id="UP000001654">
    <property type="component" value="Chromosome"/>
</dbReference>
<dbReference type="KEGG" id="zpr:ZPR_4112"/>
<reference evidence="1 2" key="1">
    <citation type="journal article" date="2010" name="BMC Genomics">
        <title>The complete genome of Zunongwangia profunda SM-A87 reveals its adaptation to the deep-sea environment and ecological role in sedimentary organic nitrogen degradation.</title>
        <authorList>
            <person name="Qin Q.L."/>
            <person name="Zhang X.Y."/>
            <person name="Wang X.M."/>
            <person name="Liu G.M."/>
            <person name="Chen X.L."/>
            <person name="Xie B.B."/>
            <person name="Dang H.Y."/>
            <person name="Zhou B.C."/>
            <person name="Yu J."/>
            <person name="Zhang Y.Z."/>
        </authorList>
    </citation>
    <scope>NUCLEOTIDE SEQUENCE [LARGE SCALE GENOMIC DNA]</scope>
    <source>
        <strain evidence="2">DSM 18752 / CCTCC AB 206139 / SM-A87</strain>
    </source>
</reference>
<evidence type="ECO:0000313" key="1">
    <source>
        <dbReference type="EMBL" id="ADF54416.1"/>
    </source>
</evidence>
<organism evidence="1 2">
    <name type="scientific">Zunongwangia profunda (strain DSM 18752 / CCTCC AB 206139 / SM-A87)</name>
    <name type="common">Wangia profunda</name>
    <dbReference type="NCBI Taxonomy" id="655815"/>
    <lineage>
        <taxon>Bacteria</taxon>
        <taxon>Pseudomonadati</taxon>
        <taxon>Bacteroidota</taxon>
        <taxon>Flavobacteriia</taxon>
        <taxon>Flavobacteriales</taxon>
        <taxon>Flavobacteriaceae</taxon>
        <taxon>Zunongwangia</taxon>
    </lineage>
</organism>
<accession>D5BA90</accession>
<proteinExistence type="predicted"/>
<gene>
    <name evidence="1" type="ordered locus">ZPR_4112</name>
</gene>
<dbReference type="EMBL" id="CP001650">
    <property type="protein sequence ID" value="ADF54416.1"/>
    <property type="molecule type" value="Genomic_DNA"/>
</dbReference>
<sequence>MIIPKLNEKIIMSKEAMMDIIITAKRERGSPKITALFLMFL</sequence>
<evidence type="ECO:0000313" key="2">
    <source>
        <dbReference type="Proteomes" id="UP000001654"/>
    </source>
</evidence>
<keyword evidence="2" id="KW-1185">Reference proteome</keyword>
<dbReference type="STRING" id="655815.ZPR_4112"/>
<name>D5BA90_ZUNPS</name>
<dbReference type="AlphaFoldDB" id="D5BA90"/>
<protein>
    <submittedName>
        <fullName evidence="1">Uncharacterized protein</fullName>
    </submittedName>
</protein>